<gene>
    <name evidence="5" type="primary">6049573</name>
    <name evidence="4" type="ORF">CpipJ_CPIJ016064</name>
</gene>
<keyword evidence="1" id="KW-0547">Nucleotide-binding</keyword>
<dbReference type="eggNOG" id="KOG0652">
    <property type="taxonomic scope" value="Eukaryota"/>
</dbReference>
<dbReference type="OrthoDB" id="10255768at2759"/>
<dbReference type="InterPro" id="IPR050221">
    <property type="entry name" value="26S_Proteasome_ATPase"/>
</dbReference>
<dbReference type="VEuPathDB" id="VectorBase:CQUJHB009162"/>
<dbReference type="STRING" id="7176.B0X9I1"/>
<dbReference type="VEuPathDB" id="VectorBase:CPIJ016064"/>
<reference evidence="5" key="2">
    <citation type="submission" date="2021-02" db="UniProtKB">
        <authorList>
            <consortium name="EnsemblMetazoa"/>
        </authorList>
    </citation>
    <scope>IDENTIFICATION</scope>
    <source>
        <strain evidence="5">JHB</strain>
    </source>
</reference>
<protein>
    <submittedName>
        <fullName evidence="4 5">Uncharacterized protein</fullName>
    </submittedName>
</protein>
<sequence>MEAEEWPTEQYSDIGGLDKQIQELIEAVVLPMTHKDMFKNLGIHPKGVLHAFGCDRAVTFCFSPRFSPSSAIELSDSKPSPPSPFSLPILYESNESITSSSFTMPAVGENSVRNVANSSTPPTQSPQIFVTMSQLLISTPKQSRTVCTSSAMLPPPPGNNSTNATPPSACKQNRHTSSSALSSSPFST</sequence>
<feature type="compositionally biased region" description="Low complexity" evidence="3">
    <location>
        <begin position="177"/>
        <end position="188"/>
    </location>
</feature>
<feature type="region of interest" description="Disordered" evidence="3">
    <location>
        <begin position="146"/>
        <end position="188"/>
    </location>
</feature>
<dbReference type="AlphaFoldDB" id="B0X9I1"/>
<proteinExistence type="predicted"/>
<dbReference type="PANTHER" id="PTHR23073">
    <property type="entry name" value="26S PROTEASOME REGULATORY SUBUNIT"/>
    <property type="match status" value="1"/>
</dbReference>
<evidence type="ECO:0000313" key="6">
    <source>
        <dbReference type="Proteomes" id="UP000002320"/>
    </source>
</evidence>
<evidence type="ECO:0000313" key="5">
    <source>
        <dbReference type="EnsemblMetazoa" id="CPIJ016064-PA"/>
    </source>
</evidence>
<dbReference type="GO" id="GO:0005524">
    <property type="term" value="F:ATP binding"/>
    <property type="evidence" value="ECO:0007669"/>
    <property type="project" value="UniProtKB-KW"/>
</dbReference>
<keyword evidence="6" id="KW-1185">Reference proteome</keyword>
<evidence type="ECO:0000256" key="1">
    <source>
        <dbReference type="ARBA" id="ARBA00022741"/>
    </source>
</evidence>
<organism>
    <name type="scientific">Culex quinquefasciatus</name>
    <name type="common">Southern house mosquito</name>
    <name type="synonym">Culex pungens</name>
    <dbReference type="NCBI Taxonomy" id="7176"/>
    <lineage>
        <taxon>Eukaryota</taxon>
        <taxon>Metazoa</taxon>
        <taxon>Ecdysozoa</taxon>
        <taxon>Arthropoda</taxon>
        <taxon>Hexapoda</taxon>
        <taxon>Insecta</taxon>
        <taxon>Pterygota</taxon>
        <taxon>Neoptera</taxon>
        <taxon>Endopterygota</taxon>
        <taxon>Diptera</taxon>
        <taxon>Nematocera</taxon>
        <taxon>Culicoidea</taxon>
        <taxon>Culicidae</taxon>
        <taxon>Culicinae</taxon>
        <taxon>Culicini</taxon>
        <taxon>Culex</taxon>
        <taxon>Culex</taxon>
    </lineage>
</organism>
<reference evidence="4" key="1">
    <citation type="submission" date="2007-03" db="EMBL/GenBank/DDBJ databases">
        <title>Annotation of Culex pipiens quinquefasciatus.</title>
        <authorList>
            <consortium name="The Broad Institute Genome Sequencing Platform"/>
            <person name="Atkinson P.W."/>
            <person name="Hemingway J."/>
            <person name="Christensen B.M."/>
            <person name="Higgs S."/>
            <person name="Kodira C."/>
            <person name="Hannick L."/>
            <person name="Megy K."/>
            <person name="O'Leary S."/>
            <person name="Pearson M."/>
            <person name="Haas B.J."/>
            <person name="Mauceli E."/>
            <person name="Wortman J.R."/>
            <person name="Lee N.H."/>
            <person name="Guigo R."/>
            <person name="Stanke M."/>
            <person name="Alvarado L."/>
            <person name="Amedeo P."/>
            <person name="Antoine C.H."/>
            <person name="Arensburger P."/>
            <person name="Bidwell S.L."/>
            <person name="Crawford M."/>
            <person name="Camaro F."/>
            <person name="Devon K."/>
            <person name="Engels R."/>
            <person name="Hammond M."/>
            <person name="Howarth C."/>
            <person name="Koehrsen M."/>
            <person name="Lawson D."/>
            <person name="Montgomery P."/>
            <person name="Nene V."/>
            <person name="Nusbaum C."/>
            <person name="Puiu D."/>
            <person name="Romero-Severson J."/>
            <person name="Severson D.W."/>
            <person name="Shumway M."/>
            <person name="Sisk P."/>
            <person name="Stolte C."/>
            <person name="Zeng Q."/>
            <person name="Eisenstadt E."/>
            <person name="Fraser-Liggett C."/>
            <person name="Strausberg R."/>
            <person name="Galagan J."/>
            <person name="Birren B."/>
            <person name="Collins F.H."/>
        </authorList>
    </citation>
    <scope>NUCLEOTIDE SEQUENCE [LARGE SCALE GENOMIC DNA]</scope>
    <source>
        <strain evidence="4">JHB</strain>
    </source>
</reference>
<dbReference type="EMBL" id="DS232538">
    <property type="protein sequence ID" value="EDS43150.1"/>
    <property type="molecule type" value="Genomic_DNA"/>
</dbReference>
<dbReference type="HOGENOM" id="CLU_1442429_0_0_1"/>
<dbReference type="EnsemblMetazoa" id="CPIJ016064-RA">
    <property type="protein sequence ID" value="CPIJ016064-PA"/>
    <property type="gene ID" value="CPIJ016064"/>
</dbReference>
<evidence type="ECO:0000313" key="4">
    <source>
        <dbReference type="EMBL" id="EDS43150.1"/>
    </source>
</evidence>
<keyword evidence="2" id="KW-0067">ATP-binding</keyword>
<name>B0X9I1_CULQU</name>
<dbReference type="InParanoid" id="B0X9I1"/>
<dbReference type="Gene3D" id="3.40.50.300">
    <property type="entry name" value="P-loop containing nucleotide triphosphate hydrolases"/>
    <property type="match status" value="1"/>
</dbReference>
<dbReference type="InterPro" id="IPR027417">
    <property type="entry name" value="P-loop_NTPase"/>
</dbReference>
<dbReference type="KEGG" id="cqu:CpipJ_CPIJ016064"/>
<accession>B0X9I1</accession>
<evidence type="ECO:0000256" key="3">
    <source>
        <dbReference type="SAM" id="MobiDB-lite"/>
    </source>
</evidence>
<evidence type="ECO:0000256" key="2">
    <source>
        <dbReference type="ARBA" id="ARBA00022840"/>
    </source>
</evidence>
<dbReference type="Proteomes" id="UP000002320">
    <property type="component" value="Unassembled WGS sequence"/>
</dbReference>